<dbReference type="PANTHER" id="PTHR43658:SF8">
    <property type="entry name" value="17-BETA-HYDROXYSTEROID DEHYDROGENASE 14-RELATED"/>
    <property type="match status" value="1"/>
</dbReference>
<evidence type="ECO:0000256" key="1">
    <source>
        <dbReference type="ARBA" id="ARBA00023002"/>
    </source>
</evidence>
<comment type="caution">
    <text evidence="2">The sequence shown here is derived from an EMBL/GenBank/DDBJ whole genome shotgun (WGS) entry which is preliminary data.</text>
</comment>
<keyword evidence="3" id="KW-1185">Reference proteome</keyword>
<dbReference type="Pfam" id="PF00106">
    <property type="entry name" value="adh_short"/>
    <property type="match status" value="1"/>
</dbReference>
<dbReference type="Gene3D" id="3.40.50.720">
    <property type="entry name" value="NAD(P)-binding Rossmann-like Domain"/>
    <property type="match status" value="1"/>
</dbReference>
<dbReference type="Proteomes" id="UP001166286">
    <property type="component" value="Unassembled WGS sequence"/>
</dbReference>
<dbReference type="InterPro" id="IPR002347">
    <property type="entry name" value="SDR_fam"/>
</dbReference>
<proteinExistence type="predicted"/>
<dbReference type="SUPFAM" id="SSF51735">
    <property type="entry name" value="NAD(P)-binding Rossmann-fold domains"/>
    <property type="match status" value="1"/>
</dbReference>
<dbReference type="AlphaFoldDB" id="A0AA39QU78"/>
<protein>
    <recommendedName>
        <fullName evidence="4">3-hydroxyacyl-CoA dehydrogenase</fullName>
    </recommendedName>
</protein>
<dbReference type="PANTHER" id="PTHR43658">
    <property type="entry name" value="SHORT-CHAIN DEHYDROGENASE/REDUCTASE"/>
    <property type="match status" value="1"/>
</dbReference>
<dbReference type="InterPro" id="IPR036291">
    <property type="entry name" value="NAD(P)-bd_dom_sf"/>
</dbReference>
<dbReference type="EMBL" id="JAFEKC020000019">
    <property type="protein sequence ID" value="KAK0509268.1"/>
    <property type="molecule type" value="Genomic_DNA"/>
</dbReference>
<accession>A0AA39QU78</accession>
<dbReference type="GO" id="GO:0016491">
    <property type="term" value="F:oxidoreductase activity"/>
    <property type="evidence" value="ECO:0007669"/>
    <property type="project" value="UniProtKB-KW"/>
</dbReference>
<organism evidence="2 3">
    <name type="scientific">Cladonia borealis</name>
    <dbReference type="NCBI Taxonomy" id="184061"/>
    <lineage>
        <taxon>Eukaryota</taxon>
        <taxon>Fungi</taxon>
        <taxon>Dikarya</taxon>
        <taxon>Ascomycota</taxon>
        <taxon>Pezizomycotina</taxon>
        <taxon>Lecanoromycetes</taxon>
        <taxon>OSLEUM clade</taxon>
        <taxon>Lecanoromycetidae</taxon>
        <taxon>Lecanorales</taxon>
        <taxon>Lecanorineae</taxon>
        <taxon>Cladoniaceae</taxon>
        <taxon>Cladonia</taxon>
    </lineage>
</organism>
<gene>
    <name evidence="2" type="ORF">JMJ35_008639</name>
</gene>
<evidence type="ECO:0008006" key="4">
    <source>
        <dbReference type="Google" id="ProtNLM"/>
    </source>
</evidence>
<name>A0AA39QU78_9LECA</name>
<keyword evidence="1" id="KW-0560">Oxidoreductase</keyword>
<evidence type="ECO:0000313" key="2">
    <source>
        <dbReference type="EMBL" id="KAK0509268.1"/>
    </source>
</evidence>
<dbReference type="PRINTS" id="PR00081">
    <property type="entry name" value="GDHRDH"/>
</dbReference>
<sequence length="263" mass="28153">MKIEGRTFVVSGGASGLGRATIRNLIEAGGYASILDMNEEGGQALVKEIGSHRSKFFQVDVSDTESIAQAVKDTLAWVKETGKEIGGIVAAAGVSTPAKIIDRHGDPFDLKGFDFVMNINVRGSIDLVRQFLPHMIKVEPEAPDGERGVIILVSSSAAFDGQPGQVSYSASKGALASLTLPLTRDLARYGIRVVTIAPSLFDSGMTALMSDKVRASLTRVMEFPLRPGKPEEFARVVREGVENSMLNGTVIRLDGGMRMPSKM</sequence>
<reference evidence="2" key="1">
    <citation type="submission" date="2023-03" db="EMBL/GenBank/DDBJ databases">
        <title>Complete genome of Cladonia borealis.</title>
        <authorList>
            <person name="Park H."/>
        </authorList>
    </citation>
    <scope>NUCLEOTIDE SEQUENCE</scope>
    <source>
        <strain evidence="2">ANT050790</strain>
    </source>
</reference>
<evidence type="ECO:0000313" key="3">
    <source>
        <dbReference type="Proteomes" id="UP001166286"/>
    </source>
</evidence>